<organism evidence="2 3">
    <name type="scientific">Meripilus lineatus</name>
    <dbReference type="NCBI Taxonomy" id="2056292"/>
    <lineage>
        <taxon>Eukaryota</taxon>
        <taxon>Fungi</taxon>
        <taxon>Dikarya</taxon>
        <taxon>Basidiomycota</taxon>
        <taxon>Agaricomycotina</taxon>
        <taxon>Agaricomycetes</taxon>
        <taxon>Polyporales</taxon>
        <taxon>Meripilaceae</taxon>
        <taxon>Meripilus</taxon>
    </lineage>
</organism>
<feature type="region of interest" description="Disordered" evidence="1">
    <location>
        <begin position="82"/>
        <end position="103"/>
    </location>
</feature>
<dbReference type="Proteomes" id="UP001212997">
    <property type="component" value="Unassembled WGS sequence"/>
</dbReference>
<gene>
    <name evidence="2" type="ORF">NLI96_g406</name>
</gene>
<name>A0AAD5VEG1_9APHY</name>
<feature type="compositionally biased region" description="Basic and acidic residues" evidence="1">
    <location>
        <begin position="21"/>
        <end position="32"/>
    </location>
</feature>
<feature type="region of interest" description="Disordered" evidence="1">
    <location>
        <begin position="9"/>
        <end position="45"/>
    </location>
</feature>
<feature type="compositionally biased region" description="Low complexity" evidence="1">
    <location>
        <begin position="85"/>
        <end position="100"/>
    </location>
</feature>
<evidence type="ECO:0000313" key="3">
    <source>
        <dbReference type="Proteomes" id="UP001212997"/>
    </source>
</evidence>
<feature type="compositionally biased region" description="Polar residues" evidence="1">
    <location>
        <begin position="479"/>
        <end position="492"/>
    </location>
</feature>
<reference evidence="2" key="1">
    <citation type="submission" date="2022-07" db="EMBL/GenBank/DDBJ databases">
        <title>Genome Sequence of Physisporinus lineatus.</title>
        <authorList>
            <person name="Buettner E."/>
        </authorList>
    </citation>
    <scope>NUCLEOTIDE SEQUENCE</scope>
    <source>
        <strain evidence="2">VT162</strain>
    </source>
</reference>
<evidence type="ECO:0000313" key="2">
    <source>
        <dbReference type="EMBL" id="KAJ3491867.1"/>
    </source>
</evidence>
<comment type="caution">
    <text evidence="2">The sequence shown here is derived from an EMBL/GenBank/DDBJ whole genome shotgun (WGS) entry which is preliminary data.</text>
</comment>
<dbReference type="EMBL" id="JANAWD010000006">
    <property type="protein sequence ID" value="KAJ3491867.1"/>
    <property type="molecule type" value="Genomic_DNA"/>
</dbReference>
<evidence type="ECO:0000256" key="1">
    <source>
        <dbReference type="SAM" id="MobiDB-lite"/>
    </source>
</evidence>
<accession>A0AAD5VEG1</accession>
<protein>
    <submittedName>
        <fullName evidence="2">Uncharacterized protein</fullName>
    </submittedName>
</protein>
<sequence length="675" mass="74572">MGFLKRFFSLGSKKSKKNKRDNRQNATDHVDASGRILRSNTPEPWQIRDGDANRLLRSSSAHFRVVREVDYSTLPPLPHPINTLAISPTPSPVATPASTPGLRRRGTYTVTVHERQCHSRTEFPHANPPLEAESPTPNPDPHFFDDSPVRSRADSNDPFTPHEKGRLLRLRQDPSVVSLLNMYDDKGHIKSCAFSNTPPNPAPVQDVLGREQRRRNGSTLRELLGESEQPRPGHIKTGSMLEGDISWAERYLGEHGLDDSFALDVARGPLNFRDHTPNMSTITTDISLPYQDAANQPSVSSMVVEVSEASNRGHEVPSQPTQTDPSTPKTASEVFGFIPERRKSLRERARGSTPIPTLLVSRMSTCSTSSEDRVIPSTPDRLSVALTTYSNSSPGNVSDTSYAQIHTATITKLTPVLNPLATRSTDTLNILRALTPTPASREWGSLSGRGTRGPRTSSASFNENDSGETERYPKFVSGWSESSTNNTNNDVFTRSRPRQQRRTASQTSKAASIRPNPDDFDLNDTENIPPPSSARNRRTSNRSRRSEKENNRKPKPPTPMKKSSRRPSNRPPTTSSSNIPKALAPVKSLTPAKHLKSPQSQIPRHQQRSASDGSYSHSRTLVEVRHATNGNGENPSPASSSELSPVGKDMMATLRKQRSRVRDEMNGAGKHLARR</sequence>
<feature type="region of interest" description="Disordered" evidence="1">
    <location>
        <begin position="439"/>
        <end position="675"/>
    </location>
</feature>
<keyword evidence="3" id="KW-1185">Reference proteome</keyword>
<dbReference type="AlphaFoldDB" id="A0AAD5VEG1"/>
<feature type="compositionally biased region" description="Polar residues" evidence="1">
    <location>
        <begin position="454"/>
        <end position="464"/>
    </location>
</feature>
<feature type="compositionally biased region" description="Low complexity" evidence="1">
    <location>
        <begin position="317"/>
        <end position="330"/>
    </location>
</feature>
<feature type="region of interest" description="Disordered" evidence="1">
    <location>
        <begin position="116"/>
        <end position="167"/>
    </location>
</feature>
<feature type="region of interest" description="Disordered" evidence="1">
    <location>
        <begin position="308"/>
        <end position="331"/>
    </location>
</feature>
<feature type="compositionally biased region" description="Polar residues" evidence="1">
    <location>
        <begin position="597"/>
        <end position="619"/>
    </location>
</feature>
<feature type="compositionally biased region" description="Basic and acidic residues" evidence="1">
    <location>
        <begin position="142"/>
        <end position="167"/>
    </location>
</feature>
<feature type="compositionally biased region" description="Polar residues" evidence="1">
    <location>
        <begin position="628"/>
        <end position="643"/>
    </location>
</feature>
<proteinExistence type="predicted"/>